<dbReference type="InterPro" id="IPR003838">
    <property type="entry name" value="ABC3_permease_C"/>
</dbReference>
<evidence type="ECO:0000256" key="2">
    <source>
        <dbReference type="ARBA" id="ARBA00022475"/>
    </source>
</evidence>
<gene>
    <name evidence="10" type="ordered locus">ACP_2503</name>
</gene>
<feature type="domain" description="ABC3 transporter permease C-terminal" evidence="8">
    <location>
        <begin position="280"/>
        <end position="398"/>
    </location>
</feature>
<protein>
    <submittedName>
        <fullName evidence="10">Efflux ABC transporter, macrolide exporter (MacB) family, permease protein</fullName>
    </submittedName>
</protein>
<feature type="transmembrane region" description="Helical" evidence="7">
    <location>
        <begin position="274"/>
        <end position="298"/>
    </location>
</feature>
<evidence type="ECO:0000259" key="8">
    <source>
        <dbReference type="Pfam" id="PF02687"/>
    </source>
</evidence>
<dbReference type="Pfam" id="PF12704">
    <property type="entry name" value="MacB_PCD"/>
    <property type="match status" value="2"/>
</dbReference>
<keyword evidence="11" id="KW-1185">Reference proteome</keyword>
<dbReference type="STRING" id="240015.ACP_2503"/>
<feature type="transmembrane region" description="Helical" evidence="7">
    <location>
        <begin position="21"/>
        <end position="43"/>
    </location>
</feature>
<reference evidence="10 11" key="1">
    <citation type="journal article" date="2009" name="Appl. Environ. Microbiol.">
        <title>Three genomes from the phylum Acidobacteria provide insight into the lifestyles of these microorganisms in soils.</title>
        <authorList>
            <person name="Ward N.L."/>
            <person name="Challacombe J.F."/>
            <person name="Janssen P.H."/>
            <person name="Henrissat B."/>
            <person name="Coutinho P.M."/>
            <person name="Wu M."/>
            <person name="Xie G."/>
            <person name="Haft D.H."/>
            <person name="Sait M."/>
            <person name="Badger J."/>
            <person name="Barabote R.D."/>
            <person name="Bradley B."/>
            <person name="Brettin T.S."/>
            <person name="Brinkac L.M."/>
            <person name="Bruce D."/>
            <person name="Creasy T."/>
            <person name="Daugherty S.C."/>
            <person name="Davidsen T.M."/>
            <person name="DeBoy R.T."/>
            <person name="Detter J.C."/>
            <person name="Dodson R.J."/>
            <person name="Durkin A.S."/>
            <person name="Ganapathy A."/>
            <person name="Gwinn-Giglio M."/>
            <person name="Han C.S."/>
            <person name="Khouri H."/>
            <person name="Kiss H."/>
            <person name="Kothari S.P."/>
            <person name="Madupu R."/>
            <person name="Nelson K.E."/>
            <person name="Nelson W.C."/>
            <person name="Paulsen I."/>
            <person name="Penn K."/>
            <person name="Ren Q."/>
            <person name="Rosovitz M.J."/>
            <person name="Selengut J.D."/>
            <person name="Shrivastava S."/>
            <person name="Sullivan S.A."/>
            <person name="Tapia R."/>
            <person name="Thompson L.S."/>
            <person name="Watkins K.L."/>
            <person name="Yang Q."/>
            <person name="Yu C."/>
            <person name="Zafar N."/>
            <person name="Zhou L."/>
            <person name="Kuske C.R."/>
        </authorList>
    </citation>
    <scope>NUCLEOTIDE SEQUENCE [LARGE SCALE GENOMIC DNA]</scope>
    <source>
        <strain evidence="11">ATCC 51196 / DSM 11244 / BCRC 80197 / JCM 7670 / NBRC 15755 / NCIMB 13165 / 161</strain>
    </source>
</reference>
<evidence type="ECO:0000256" key="3">
    <source>
        <dbReference type="ARBA" id="ARBA00022692"/>
    </source>
</evidence>
<dbReference type="Proteomes" id="UP000002207">
    <property type="component" value="Chromosome"/>
</dbReference>
<feature type="transmembrane region" description="Helical" evidence="7">
    <location>
        <begin position="754"/>
        <end position="776"/>
    </location>
</feature>
<feature type="transmembrane region" description="Helical" evidence="7">
    <location>
        <begin position="796"/>
        <end position="815"/>
    </location>
</feature>
<dbReference type="AlphaFoldDB" id="C1F1V8"/>
<keyword evidence="5 7" id="KW-0472">Membrane</keyword>
<evidence type="ECO:0000256" key="7">
    <source>
        <dbReference type="SAM" id="Phobius"/>
    </source>
</evidence>
<comment type="subcellular location">
    <subcellularLocation>
        <location evidence="1">Cell membrane</location>
        <topology evidence="1">Multi-pass membrane protein</topology>
    </subcellularLocation>
</comment>
<dbReference type="InterPro" id="IPR050250">
    <property type="entry name" value="Macrolide_Exporter_MacB"/>
</dbReference>
<comment type="similarity">
    <text evidence="6">Belongs to the ABC-4 integral membrane protein family.</text>
</comment>
<dbReference type="Pfam" id="PF02687">
    <property type="entry name" value="FtsX"/>
    <property type="match status" value="2"/>
</dbReference>
<dbReference type="KEGG" id="aca:ACP_2503"/>
<keyword evidence="2" id="KW-1003">Cell membrane</keyword>
<dbReference type="EMBL" id="CP001472">
    <property type="protein sequence ID" value="ACO32256.1"/>
    <property type="molecule type" value="Genomic_DNA"/>
</dbReference>
<feature type="transmembrane region" description="Helical" evidence="7">
    <location>
        <begin position="368"/>
        <end position="398"/>
    </location>
</feature>
<evidence type="ECO:0000256" key="4">
    <source>
        <dbReference type="ARBA" id="ARBA00022989"/>
    </source>
</evidence>
<feature type="transmembrane region" description="Helical" evidence="7">
    <location>
        <begin position="711"/>
        <end position="733"/>
    </location>
</feature>
<name>C1F1V8_ACIC5</name>
<dbReference type="InterPro" id="IPR017800">
    <property type="entry name" value="ADOP"/>
</dbReference>
<dbReference type="NCBIfam" id="TIGR03434">
    <property type="entry name" value="ADOP"/>
    <property type="match status" value="1"/>
</dbReference>
<dbReference type="OrthoDB" id="101299at2"/>
<feature type="domain" description="MacB-like periplasmic core" evidence="9">
    <location>
        <begin position="23"/>
        <end position="240"/>
    </location>
</feature>
<evidence type="ECO:0000256" key="5">
    <source>
        <dbReference type="ARBA" id="ARBA00023136"/>
    </source>
</evidence>
<sequence>MRTWTADISFALRQLRKAPGFALLAVLTLAFGIGANTAMFTVMENVLLRPLPYAGASRLVAIQPGPGTDSPQSTSWLDYRDIRHGMKNIVDVAGYSDDLAVVQGKDTSTAVAAPHVTPSLLTMLGTRPLLGRTFTSQEGLAGGPQVVLLSEGIWKKVFHADPDIVGKVIHISSVPHTVVGVMPANFGFPENEGSSTRTAVWLPLQPTHAMLTKRGYSFFLILAKLHPGVSMAQAQAQLQQVSKQLADVDHDPARDGSFTMVSYAKTVVGSTRPVLMGLFAALLLVLLIACANVANLLLARAIGRQQEFAVRVALGAGRARLLRQVMTEGAVLSGLGCVAGFALAAAAIESVHKLPPDTLPRMDAIHLRWTVVLVMAAIATFTTVLSSLLPAVMVSGADPQATLQSASRGVGTRSVRGKLTAWLVMAEIALSTLLLVGTGLLARTMWNLEHAWLGFQTTRLTTFQVTPPDAVGFSGMSVSSGTGVPPASVAVLSYDPVLARLREAPGIEDAAYTTMLPLTNSQIRSSFSVVEHPAKTHHQPQALMTAVGGDYAKLMGTPILRGRMINPDDTASAPPVAVINEEMAKKYFAGRNPIGEHLDLGGKDTGILVPPVIVGVIGNERTTSVEEPAQPMILLPGDQIPTTSLFYQALVDSFQNFIVKTRGNVPVAREVRDVFHQQAPGFALDTFQTMQTVVNQTTFNQRLGLDLTASFAGLAILMVIAGLYGVLSQFVGFRRREIGIRLALGASRQQILRMIFRQSLLLAGYGLGCGLAISLLAGRLLRSFLYGVQPFDLPTYAGVLGLLLLVSVAAAVWPAKQAASVDPMTTLRMD</sequence>
<dbReference type="GO" id="GO:0005886">
    <property type="term" value="C:plasma membrane"/>
    <property type="evidence" value="ECO:0007669"/>
    <property type="project" value="UniProtKB-SubCell"/>
</dbReference>
<evidence type="ECO:0000259" key="9">
    <source>
        <dbReference type="Pfam" id="PF12704"/>
    </source>
</evidence>
<dbReference type="InterPro" id="IPR025857">
    <property type="entry name" value="MacB_PCD"/>
</dbReference>
<feature type="transmembrane region" description="Helical" evidence="7">
    <location>
        <begin position="419"/>
        <end position="441"/>
    </location>
</feature>
<evidence type="ECO:0000313" key="10">
    <source>
        <dbReference type="EMBL" id="ACO32256.1"/>
    </source>
</evidence>
<evidence type="ECO:0000313" key="11">
    <source>
        <dbReference type="Proteomes" id="UP000002207"/>
    </source>
</evidence>
<evidence type="ECO:0000256" key="6">
    <source>
        <dbReference type="ARBA" id="ARBA00038076"/>
    </source>
</evidence>
<dbReference type="HOGENOM" id="CLU_009433_1_0_0"/>
<keyword evidence="3 7" id="KW-0812">Transmembrane</keyword>
<feature type="transmembrane region" description="Helical" evidence="7">
    <location>
        <begin position="330"/>
        <end position="348"/>
    </location>
</feature>
<dbReference type="eggNOG" id="COG0577">
    <property type="taxonomic scope" value="Bacteria"/>
</dbReference>
<dbReference type="PANTHER" id="PTHR30572:SF4">
    <property type="entry name" value="ABC TRANSPORTER PERMEASE YTRF"/>
    <property type="match status" value="1"/>
</dbReference>
<dbReference type="RefSeq" id="WP_015897579.1">
    <property type="nucleotide sequence ID" value="NC_012483.1"/>
</dbReference>
<dbReference type="InParanoid" id="C1F1V8"/>
<organism evidence="10 11">
    <name type="scientific">Acidobacterium capsulatum (strain ATCC 51196 / DSM 11244 / BCRC 80197 / JCM 7670 / NBRC 15755 / NCIMB 13165 / 161)</name>
    <dbReference type="NCBI Taxonomy" id="240015"/>
    <lineage>
        <taxon>Bacteria</taxon>
        <taxon>Pseudomonadati</taxon>
        <taxon>Acidobacteriota</taxon>
        <taxon>Terriglobia</taxon>
        <taxon>Terriglobales</taxon>
        <taxon>Acidobacteriaceae</taxon>
        <taxon>Acidobacterium</taxon>
    </lineage>
</organism>
<feature type="domain" description="ABC3 transporter permease C-terminal" evidence="8">
    <location>
        <begin position="710"/>
        <end position="822"/>
    </location>
</feature>
<accession>C1F1V8</accession>
<keyword evidence="4 7" id="KW-1133">Transmembrane helix</keyword>
<evidence type="ECO:0000256" key="1">
    <source>
        <dbReference type="ARBA" id="ARBA00004651"/>
    </source>
</evidence>
<dbReference type="GO" id="GO:0022857">
    <property type="term" value="F:transmembrane transporter activity"/>
    <property type="evidence" value="ECO:0007669"/>
    <property type="project" value="TreeGrafter"/>
</dbReference>
<proteinExistence type="inferred from homology"/>
<feature type="domain" description="MacB-like periplasmic core" evidence="9">
    <location>
        <begin position="429"/>
        <end position="666"/>
    </location>
</feature>
<dbReference type="PANTHER" id="PTHR30572">
    <property type="entry name" value="MEMBRANE COMPONENT OF TRANSPORTER-RELATED"/>
    <property type="match status" value="1"/>
</dbReference>